<proteinExistence type="predicted"/>
<comment type="caution">
    <text evidence="7">The sequence shown here is derived from an EMBL/GenBank/DDBJ whole genome shotgun (WGS) entry which is preliminary data.</text>
</comment>
<dbReference type="OMA" id="EAIWISL"/>
<keyword evidence="8" id="KW-1185">Reference proteome</keyword>
<evidence type="ECO:0000259" key="6">
    <source>
        <dbReference type="Pfam" id="PF23121"/>
    </source>
</evidence>
<dbReference type="Gramene" id="PHT88343">
    <property type="protein sequence ID" value="PHT88343"/>
    <property type="gene ID" value="T459_10449"/>
</dbReference>
<keyword evidence="3" id="KW-0862">Zinc</keyword>
<protein>
    <recommendedName>
        <fullName evidence="6">AIPP2-like SPOC-like domain-containing protein</fullName>
    </recommendedName>
</protein>
<reference evidence="7 8" key="2">
    <citation type="journal article" date="2017" name="Genome Biol.">
        <title>New reference genome sequences of hot pepper reveal the massive evolution of plant disease-resistance genes by retroduplication.</title>
        <authorList>
            <person name="Kim S."/>
            <person name="Park J."/>
            <person name="Yeom S.I."/>
            <person name="Kim Y.M."/>
            <person name="Seo E."/>
            <person name="Kim K.T."/>
            <person name="Kim M.S."/>
            <person name="Lee J.M."/>
            <person name="Cheong K."/>
            <person name="Shin H.S."/>
            <person name="Kim S.B."/>
            <person name="Han K."/>
            <person name="Lee J."/>
            <person name="Park M."/>
            <person name="Lee H.A."/>
            <person name="Lee H.Y."/>
            <person name="Lee Y."/>
            <person name="Oh S."/>
            <person name="Lee J.H."/>
            <person name="Choi E."/>
            <person name="Choi E."/>
            <person name="Lee S.E."/>
            <person name="Jeon J."/>
            <person name="Kim H."/>
            <person name="Choi G."/>
            <person name="Song H."/>
            <person name="Lee J."/>
            <person name="Lee S.C."/>
            <person name="Kwon J.K."/>
            <person name="Lee H.Y."/>
            <person name="Koo N."/>
            <person name="Hong Y."/>
            <person name="Kim R.W."/>
            <person name="Kang W.H."/>
            <person name="Huh J.H."/>
            <person name="Kang B.C."/>
            <person name="Yang T.J."/>
            <person name="Lee Y.H."/>
            <person name="Bennetzen J.L."/>
            <person name="Choi D."/>
        </authorList>
    </citation>
    <scope>NUCLEOTIDE SEQUENCE [LARGE SCALE GENOMIC DNA]</scope>
    <source>
        <strain evidence="8">cv. CM334</strain>
    </source>
</reference>
<dbReference type="GO" id="GO:0140566">
    <property type="term" value="F:histone reader activity"/>
    <property type="evidence" value="ECO:0007669"/>
    <property type="project" value="InterPro"/>
</dbReference>
<dbReference type="GO" id="GO:0034244">
    <property type="term" value="P:negative regulation of transcription elongation by RNA polymerase II"/>
    <property type="evidence" value="ECO:0007669"/>
    <property type="project" value="InterPro"/>
</dbReference>
<evidence type="ECO:0000256" key="2">
    <source>
        <dbReference type="ARBA" id="ARBA00022771"/>
    </source>
</evidence>
<sequence>MKYLPVEEALSLLSSLNKKGNPLNIIGSSRFVATKSMATGTQGSFSTSGAQTSNSFPAKSPLQRLLGLARCTNPQNVKNTKITEQIKNTVQASKGFGELKSPGAANESPLMNPIMTHPYDPTLAHSWKGSFDIKGAPEFAPRMLNNCIQAYPPSKVRRKVYEFSRLLSGTLKFELVPSEAIWISLFNNHFLGKEYTRLYFLASEIERSEIYTALVEFFRNKDSVMRMLINDVELILITKSLILMKTTRAI</sequence>
<feature type="domain" description="AIPP2-like SPOC-like" evidence="6">
    <location>
        <begin position="127"/>
        <end position="242"/>
    </location>
</feature>
<dbReference type="GO" id="GO:0008270">
    <property type="term" value="F:zinc ion binding"/>
    <property type="evidence" value="ECO:0007669"/>
    <property type="project" value="UniProtKB-KW"/>
</dbReference>
<reference evidence="7 8" key="1">
    <citation type="journal article" date="2014" name="Nat. Genet.">
        <title>Genome sequence of the hot pepper provides insights into the evolution of pungency in Capsicum species.</title>
        <authorList>
            <person name="Kim S."/>
            <person name="Park M."/>
            <person name="Yeom S.I."/>
            <person name="Kim Y.M."/>
            <person name="Lee J.M."/>
            <person name="Lee H.A."/>
            <person name="Seo E."/>
            <person name="Choi J."/>
            <person name="Cheong K."/>
            <person name="Kim K.T."/>
            <person name="Jung K."/>
            <person name="Lee G.W."/>
            <person name="Oh S.K."/>
            <person name="Bae C."/>
            <person name="Kim S.B."/>
            <person name="Lee H.Y."/>
            <person name="Kim S.Y."/>
            <person name="Kim M.S."/>
            <person name="Kang B.C."/>
            <person name="Jo Y.D."/>
            <person name="Yang H.B."/>
            <person name="Jeong H.J."/>
            <person name="Kang W.H."/>
            <person name="Kwon J.K."/>
            <person name="Shin C."/>
            <person name="Lim J.Y."/>
            <person name="Park J.H."/>
            <person name="Huh J.H."/>
            <person name="Kim J.S."/>
            <person name="Kim B.D."/>
            <person name="Cohen O."/>
            <person name="Paran I."/>
            <person name="Suh M.C."/>
            <person name="Lee S.B."/>
            <person name="Kim Y.K."/>
            <person name="Shin Y."/>
            <person name="Noh S.J."/>
            <person name="Park J."/>
            <person name="Seo Y.S."/>
            <person name="Kwon S.Y."/>
            <person name="Kim H.A."/>
            <person name="Park J.M."/>
            <person name="Kim H.J."/>
            <person name="Choi S.B."/>
            <person name="Bosland P.W."/>
            <person name="Reeves G."/>
            <person name="Jo S.H."/>
            <person name="Lee B.W."/>
            <person name="Cho H.T."/>
            <person name="Choi H.S."/>
            <person name="Lee M.S."/>
            <person name="Yu Y."/>
            <person name="Do Choi Y."/>
            <person name="Park B.S."/>
            <person name="van Deynze A."/>
            <person name="Ashrafi H."/>
            <person name="Hill T."/>
            <person name="Kim W.T."/>
            <person name="Pai H.S."/>
            <person name="Ahn H.K."/>
            <person name="Yeam I."/>
            <person name="Giovannoni J.J."/>
            <person name="Rose J.K."/>
            <person name="Sorensen I."/>
            <person name="Lee S.J."/>
            <person name="Kim R.W."/>
            <person name="Choi I.Y."/>
            <person name="Choi B.S."/>
            <person name="Lim J.S."/>
            <person name="Lee Y.H."/>
            <person name="Choi D."/>
        </authorList>
    </citation>
    <scope>NUCLEOTIDE SEQUENCE [LARGE SCALE GENOMIC DNA]</scope>
    <source>
        <strain evidence="8">cv. CM334</strain>
    </source>
</reference>
<keyword evidence="2" id="KW-0863">Zinc-finger</keyword>
<dbReference type="PANTHER" id="PTHR33304:SF50">
    <property type="match status" value="1"/>
</dbReference>
<evidence type="ECO:0000256" key="1">
    <source>
        <dbReference type="ARBA" id="ARBA00022723"/>
    </source>
</evidence>
<keyword evidence="1" id="KW-0479">Metal-binding</keyword>
<evidence type="ECO:0000256" key="3">
    <source>
        <dbReference type="ARBA" id="ARBA00022833"/>
    </source>
</evidence>
<gene>
    <name evidence="7" type="ORF">T459_10449</name>
</gene>
<evidence type="ECO:0000256" key="4">
    <source>
        <dbReference type="ARBA" id="ARBA00023015"/>
    </source>
</evidence>
<dbReference type="Proteomes" id="UP000222542">
    <property type="component" value="Unassembled WGS sequence"/>
</dbReference>
<keyword evidence="5" id="KW-0804">Transcription</keyword>
<dbReference type="InterPro" id="IPR056280">
    <property type="entry name" value="AIPP2-like_SPOC"/>
</dbReference>
<dbReference type="Pfam" id="PF23121">
    <property type="entry name" value="SPOC_AIPP2"/>
    <property type="match status" value="1"/>
</dbReference>
<dbReference type="PANTHER" id="PTHR33304">
    <property type="match status" value="1"/>
</dbReference>
<dbReference type="AlphaFoldDB" id="A0A2G3A280"/>
<evidence type="ECO:0000256" key="5">
    <source>
        <dbReference type="ARBA" id="ARBA00023163"/>
    </source>
</evidence>
<keyword evidence="4" id="KW-0805">Transcription regulation</keyword>
<dbReference type="EMBL" id="AYRZ02000003">
    <property type="protein sequence ID" value="PHT88343.1"/>
    <property type="molecule type" value="Genomic_DNA"/>
</dbReference>
<name>A0A2G3A280_CAPAN</name>
<evidence type="ECO:0000313" key="8">
    <source>
        <dbReference type="Proteomes" id="UP000222542"/>
    </source>
</evidence>
<evidence type="ECO:0000313" key="7">
    <source>
        <dbReference type="EMBL" id="PHT88343.1"/>
    </source>
</evidence>
<organism evidence="7 8">
    <name type="scientific">Capsicum annuum</name>
    <name type="common">Capsicum pepper</name>
    <dbReference type="NCBI Taxonomy" id="4072"/>
    <lineage>
        <taxon>Eukaryota</taxon>
        <taxon>Viridiplantae</taxon>
        <taxon>Streptophyta</taxon>
        <taxon>Embryophyta</taxon>
        <taxon>Tracheophyta</taxon>
        <taxon>Spermatophyta</taxon>
        <taxon>Magnoliopsida</taxon>
        <taxon>eudicotyledons</taxon>
        <taxon>Gunneridae</taxon>
        <taxon>Pentapetalae</taxon>
        <taxon>asterids</taxon>
        <taxon>lamiids</taxon>
        <taxon>Solanales</taxon>
        <taxon>Solanaceae</taxon>
        <taxon>Solanoideae</taxon>
        <taxon>Capsiceae</taxon>
        <taxon>Capsicum</taxon>
    </lineage>
</organism>
<accession>A0A2G3A280</accession>
<dbReference type="InterPro" id="IPR049914">
    <property type="entry name" value="PHD1-3/5-6"/>
</dbReference>